<feature type="domain" description="Alpha fucosidase A-like C-terminal" evidence="4">
    <location>
        <begin position="1010"/>
        <end position="1062"/>
    </location>
</feature>
<dbReference type="InterPro" id="IPR027414">
    <property type="entry name" value="GH95_N_dom"/>
</dbReference>
<dbReference type="RefSeq" id="WP_084236201.1">
    <property type="nucleotide sequence ID" value="NZ_AOGK01000011.1"/>
</dbReference>
<dbReference type="GO" id="GO:0004560">
    <property type="term" value="F:alpha-L-fucosidase activity"/>
    <property type="evidence" value="ECO:0007669"/>
    <property type="project" value="TreeGrafter"/>
</dbReference>
<dbReference type="Pfam" id="PF21307">
    <property type="entry name" value="Glyco_hydro_95_C"/>
    <property type="match status" value="1"/>
</dbReference>
<evidence type="ECO:0008006" key="8">
    <source>
        <dbReference type="Google" id="ProtNLM"/>
    </source>
</evidence>
<dbReference type="InterPro" id="IPR012341">
    <property type="entry name" value="6hp_glycosidase-like_sf"/>
</dbReference>
<name>A0A9X4NUF8_9BURK</name>
<evidence type="ECO:0000259" key="5">
    <source>
        <dbReference type="Pfam" id="PF22124"/>
    </source>
</evidence>
<protein>
    <recommendedName>
        <fullName evidence="8">Glycosyl hydrolase</fullName>
    </recommendedName>
</protein>
<dbReference type="Pfam" id="PF00754">
    <property type="entry name" value="F5_F8_type_C"/>
    <property type="match status" value="1"/>
</dbReference>
<feature type="compositionally biased region" description="Polar residues" evidence="1">
    <location>
        <begin position="314"/>
        <end position="323"/>
    </location>
</feature>
<dbReference type="EMBL" id="AOGK01000011">
    <property type="protein sequence ID" value="MDG5976359.1"/>
    <property type="molecule type" value="Genomic_DNA"/>
</dbReference>
<dbReference type="OrthoDB" id="9802600at2"/>
<feature type="domain" description="F5/8 type C" evidence="2">
    <location>
        <begin position="171"/>
        <end position="286"/>
    </location>
</feature>
<dbReference type="InterPro" id="IPR008928">
    <property type="entry name" value="6-hairpin_glycosidase_sf"/>
</dbReference>
<evidence type="ECO:0000256" key="1">
    <source>
        <dbReference type="SAM" id="MobiDB-lite"/>
    </source>
</evidence>
<evidence type="ECO:0000313" key="7">
    <source>
        <dbReference type="Proteomes" id="UP001152876"/>
    </source>
</evidence>
<dbReference type="PANTHER" id="PTHR31084:SF0">
    <property type="entry name" value="ALPHA-L-FUCOSIDASE 2"/>
    <property type="match status" value="1"/>
</dbReference>
<dbReference type="Proteomes" id="UP001152876">
    <property type="component" value="Unassembled WGS sequence"/>
</dbReference>
<feature type="domain" description="Glycosyl hydrolase family 95 N-terminal" evidence="3">
    <location>
        <begin position="402"/>
        <end position="570"/>
    </location>
</feature>
<dbReference type="Gene3D" id="2.60.120.260">
    <property type="entry name" value="Galactose-binding domain-like"/>
    <property type="match status" value="1"/>
</dbReference>
<dbReference type="Pfam" id="PF22124">
    <property type="entry name" value="Glyco_hydro_95_cat"/>
    <property type="match status" value="1"/>
</dbReference>
<dbReference type="Gene3D" id="2.70.98.50">
    <property type="entry name" value="putative glycoside hydrolase family protein from bacillus halodurans"/>
    <property type="match status" value="1"/>
</dbReference>
<feature type="region of interest" description="Disordered" evidence="1">
    <location>
        <begin position="302"/>
        <end position="323"/>
    </location>
</feature>
<dbReference type="Pfam" id="PF14498">
    <property type="entry name" value="Glyco_hyd_65N_2"/>
    <property type="match status" value="2"/>
</dbReference>
<gene>
    <name evidence="6" type="ORF">H010_13926</name>
</gene>
<reference evidence="6" key="1">
    <citation type="submission" date="2013-01" db="EMBL/GenBank/DDBJ databases">
        <title>Genome draft of Hydrogenophaga taeniospiralis 2K1.</title>
        <authorList>
            <person name="Gomila M."/>
            <person name="Lalucat J."/>
        </authorList>
    </citation>
    <scope>NUCLEOTIDE SEQUENCE</scope>
    <source>
        <strain evidence="6">CCUG 15921</strain>
    </source>
</reference>
<evidence type="ECO:0000259" key="2">
    <source>
        <dbReference type="Pfam" id="PF00754"/>
    </source>
</evidence>
<dbReference type="InterPro" id="IPR054363">
    <property type="entry name" value="GH95_cat"/>
</dbReference>
<feature type="domain" description="Glycosyl hydrolase family 95 catalytic" evidence="5">
    <location>
        <begin position="601"/>
        <end position="1008"/>
    </location>
</feature>
<dbReference type="InterPro" id="IPR049053">
    <property type="entry name" value="AFCA-like_C"/>
</dbReference>
<evidence type="ECO:0000259" key="3">
    <source>
        <dbReference type="Pfam" id="PF14498"/>
    </source>
</evidence>
<dbReference type="InterPro" id="IPR008979">
    <property type="entry name" value="Galactose-bd-like_sf"/>
</dbReference>
<dbReference type="SUPFAM" id="SSF48208">
    <property type="entry name" value="Six-hairpin glycosidases"/>
    <property type="match status" value="1"/>
</dbReference>
<proteinExistence type="predicted"/>
<evidence type="ECO:0000313" key="6">
    <source>
        <dbReference type="EMBL" id="MDG5976359.1"/>
    </source>
</evidence>
<accession>A0A9X4NUF8</accession>
<dbReference type="Gene3D" id="1.50.10.10">
    <property type="match status" value="1"/>
</dbReference>
<dbReference type="InterPro" id="IPR000421">
    <property type="entry name" value="FA58C"/>
</dbReference>
<comment type="caution">
    <text evidence="6">The sequence shown here is derived from an EMBL/GenBank/DDBJ whole genome shotgun (WGS) entry which is preliminary data.</text>
</comment>
<dbReference type="AlphaFoldDB" id="A0A9X4NUF8"/>
<dbReference type="SUPFAM" id="SSF49785">
    <property type="entry name" value="Galactose-binding domain-like"/>
    <property type="match status" value="2"/>
</dbReference>
<keyword evidence="7" id="KW-1185">Reference proteome</keyword>
<evidence type="ECO:0000259" key="4">
    <source>
        <dbReference type="Pfam" id="PF21307"/>
    </source>
</evidence>
<organism evidence="6 7">
    <name type="scientific">Hydrogenophaga taeniospiralis CCUG 15921</name>
    <dbReference type="NCBI Taxonomy" id="1281780"/>
    <lineage>
        <taxon>Bacteria</taxon>
        <taxon>Pseudomonadati</taxon>
        <taxon>Pseudomonadota</taxon>
        <taxon>Betaproteobacteria</taxon>
        <taxon>Burkholderiales</taxon>
        <taxon>Comamonadaceae</taxon>
        <taxon>Hydrogenophaga</taxon>
    </lineage>
</organism>
<dbReference type="PANTHER" id="PTHR31084">
    <property type="entry name" value="ALPHA-L-FUCOSIDASE 2"/>
    <property type="match status" value="1"/>
</dbReference>
<sequence length="1082" mass="117781">MNRSKKNDSPTIASADGTPAVVLTRRALLGSAGALAGLPLLSACGGGGDSGGGGVSDKSAITTMAPAAEGAITTEAVNQVSAMTLAQASARSLWFARPADQWIKAMPIGNGRLGAMIFGGTSVDRVQFNENTLWASSKNYDGYGGWGSYQNFGEFQVDFGTSPTGPTGQPGEGIANTLDGNTATKWCVQTNAAVIPWQIQLLQPTVVSSYALTSANDVPARDPLGWTLSGSDDGLTWTALHTVTLAAPFEQRGMTKSFSFSNTRAWRHYRFDFRHDTTQWYFQIAEVRLDGAGTNELSGPFLSSPSGHGGEGNWSPNEEISSSVDGNPATKWCIATADAEILWQYDHRDAVVINAYSLTSANDVPQRDPKGWTLQGSGDGVKWTDLDVRQAVFIARNQKLDFAFANSTAYRYHRFKFQHDPAASHFQIADVTLRGNNGFTTAGRPVIANYERRLDTHQGLHTVAFRRGTETFTREAFATRADDVMAFRYTAVGSARLNGRITLSSAQGATTVAPEAGRLEFQGTMWNSENYGASLRVLTDGTLTVDGGSLRFANCTTLTVLLDAATDYKADYAANWTSGLNPGQVVQVARNRVNAAAALGWDTVLTRHLADFAPRMARVDVSWGTDPTASVKQLPTDLRRKAYASNRTDTGLEEIMYDYGRYLLISCSRPDGLPANLQGLWNDSNSPAWSSDFHNNINVQMNYWGAESADLGDSHLALIGFVKAQAAPMRVATQREFGAQTPGWTARTMQSPFGSSAWEWNTVASAWYCQHVWEHYAFTQDRAYLQTTAHPLLKEIVEFWKSLLKVRSDGLLVAPLGFSPEQNHVPREDGVMYDQQIIWDLFQNYIDASAALGVSPTAADGTDVRTLQARLAPNKIGSWGQLQEWQVDRDDPNDTHRHTSHLFAVYPGRQITPAKTPQLAAAAMVSLKARCSDKGTGFTADNVVGDSRRSWTWPWRAALFARLGDGMRAGEMVRGLLTFNTLDNLFCDHPPFQMDGNFGITGAVGEMLLQSHEGKIVLLPALPDRWKAKGSFSGLRARGGYRVSCSWSNGVVTGYSVVADRAPNRNPVTVRVNGQDVQVTPS</sequence>
<feature type="domain" description="Glycosyl hydrolase family 95 N-terminal" evidence="3">
    <location>
        <begin position="93"/>
        <end position="139"/>
    </location>
</feature>
<dbReference type="GO" id="GO:0005975">
    <property type="term" value="P:carbohydrate metabolic process"/>
    <property type="evidence" value="ECO:0007669"/>
    <property type="project" value="InterPro"/>
</dbReference>